<dbReference type="Proteomes" id="UP000549457">
    <property type="component" value="Unassembled WGS sequence"/>
</dbReference>
<gene>
    <name evidence="2" type="ORF">HNP73_001408</name>
</gene>
<proteinExistence type="predicted"/>
<name>A0A840SHX7_9RHOB</name>
<evidence type="ECO:0000313" key="2">
    <source>
        <dbReference type="EMBL" id="MBB5221487.1"/>
    </source>
</evidence>
<dbReference type="Pfam" id="PF00856">
    <property type="entry name" value="SET"/>
    <property type="match status" value="1"/>
</dbReference>
<dbReference type="RefSeq" id="WP_184147845.1">
    <property type="nucleotide sequence ID" value="NZ_JACHFM010000001.1"/>
</dbReference>
<dbReference type="PROSITE" id="PS50280">
    <property type="entry name" value="SET"/>
    <property type="match status" value="1"/>
</dbReference>
<evidence type="ECO:0000259" key="1">
    <source>
        <dbReference type="PROSITE" id="PS50280"/>
    </source>
</evidence>
<dbReference type="CDD" id="cd08161">
    <property type="entry name" value="SET"/>
    <property type="match status" value="1"/>
</dbReference>
<organism evidence="2 3">
    <name type="scientific">Amaricoccus macauensis</name>
    <dbReference type="NCBI Taxonomy" id="57001"/>
    <lineage>
        <taxon>Bacteria</taxon>
        <taxon>Pseudomonadati</taxon>
        <taxon>Pseudomonadota</taxon>
        <taxon>Alphaproteobacteria</taxon>
        <taxon>Rhodobacterales</taxon>
        <taxon>Paracoccaceae</taxon>
        <taxon>Amaricoccus</taxon>
    </lineage>
</organism>
<dbReference type="AlphaFoldDB" id="A0A840SHX7"/>
<reference evidence="2 3" key="1">
    <citation type="submission" date="2020-08" db="EMBL/GenBank/DDBJ databases">
        <title>Genomic Encyclopedia of Type Strains, Phase IV (KMG-IV): sequencing the most valuable type-strain genomes for metagenomic binning, comparative biology and taxonomic classification.</title>
        <authorList>
            <person name="Goeker M."/>
        </authorList>
    </citation>
    <scope>NUCLEOTIDE SEQUENCE [LARGE SCALE GENOMIC DNA]</scope>
    <source>
        <strain evidence="2 3">DSM 101730</strain>
    </source>
</reference>
<dbReference type="Gene3D" id="2.170.270.10">
    <property type="entry name" value="SET domain"/>
    <property type="match status" value="1"/>
</dbReference>
<evidence type="ECO:0000313" key="3">
    <source>
        <dbReference type="Proteomes" id="UP000549457"/>
    </source>
</evidence>
<dbReference type="InterPro" id="IPR046341">
    <property type="entry name" value="SET_dom_sf"/>
</dbReference>
<comment type="caution">
    <text evidence="2">The sequence shown here is derived from an EMBL/GenBank/DDBJ whole genome shotgun (WGS) entry which is preliminary data.</text>
</comment>
<accession>A0A840SHX7</accession>
<dbReference type="InterPro" id="IPR001214">
    <property type="entry name" value="SET_dom"/>
</dbReference>
<protein>
    <recommendedName>
        <fullName evidence="1">SET domain-containing protein</fullName>
    </recommendedName>
</protein>
<dbReference type="SUPFAM" id="SSF82199">
    <property type="entry name" value="SET domain"/>
    <property type="match status" value="1"/>
</dbReference>
<feature type="domain" description="SET" evidence="1">
    <location>
        <begin position="1"/>
        <end position="104"/>
    </location>
</feature>
<keyword evidence="3" id="KW-1185">Reference proteome</keyword>
<dbReference type="EMBL" id="JACHFM010000001">
    <property type="protein sequence ID" value="MBB5221487.1"/>
    <property type="molecule type" value="Genomic_DNA"/>
</dbReference>
<sequence>MGIFARQAIAAGTRLWEYDETMRACDEAAFERLTPRERRFALHGGYLHKPSDRFLWYTDGMQFMNHRRSPDANAGLGRWPDLSEDHTTALRDIAAGEELTEDYTFWSDGGIAPDHWLNRFYLAHCPEHLAFLHQLESIRQAA</sequence>